<feature type="transmembrane region" description="Helical" evidence="12">
    <location>
        <begin position="323"/>
        <end position="346"/>
    </location>
</feature>
<feature type="transmembrane region" description="Helical" evidence="12">
    <location>
        <begin position="173"/>
        <end position="202"/>
    </location>
</feature>
<dbReference type="PANTHER" id="PTHR42985">
    <property type="entry name" value="SODIUM-COUPLED MONOCARBOXYLATE TRANSPORTER"/>
    <property type="match status" value="1"/>
</dbReference>
<comment type="caution">
    <text evidence="13">The sequence shown here is derived from an EMBL/GenBank/DDBJ whole genome shotgun (WGS) entry which is preliminary data.</text>
</comment>
<evidence type="ECO:0000256" key="3">
    <source>
        <dbReference type="ARBA" id="ARBA00022448"/>
    </source>
</evidence>
<name>A0AAD9NGI7_9ANNE</name>
<feature type="transmembrane region" description="Helical" evidence="12">
    <location>
        <begin position="262"/>
        <end position="287"/>
    </location>
</feature>
<evidence type="ECO:0000256" key="6">
    <source>
        <dbReference type="ARBA" id="ARBA00022989"/>
    </source>
</evidence>
<feature type="transmembrane region" description="Helical" evidence="12">
    <location>
        <begin position="134"/>
        <end position="161"/>
    </location>
</feature>
<dbReference type="InterPro" id="IPR038377">
    <property type="entry name" value="Na/Glc_symporter_sf"/>
</dbReference>
<keyword evidence="9 12" id="KW-0472">Membrane</keyword>
<feature type="transmembrane region" description="Helical" evidence="12">
    <location>
        <begin position="89"/>
        <end position="114"/>
    </location>
</feature>
<keyword evidence="3" id="KW-0813">Transport</keyword>
<evidence type="ECO:0000256" key="7">
    <source>
        <dbReference type="ARBA" id="ARBA00023053"/>
    </source>
</evidence>
<evidence type="ECO:0000256" key="1">
    <source>
        <dbReference type="ARBA" id="ARBA00004651"/>
    </source>
</evidence>
<dbReference type="GO" id="GO:0015293">
    <property type="term" value="F:symporter activity"/>
    <property type="evidence" value="ECO:0007669"/>
    <property type="project" value="TreeGrafter"/>
</dbReference>
<feature type="transmembrane region" description="Helical" evidence="12">
    <location>
        <begin position="392"/>
        <end position="414"/>
    </location>
</feature>
<feature type="transmembrane region" description="Helical" evidence="12">
    <location>
        <begin position="426"/>
        <end position="447"/>
    </location>
</feature>
<comment type="similarity">
    <text evidence="2 11">Belongs to the sodium:solute symporter (SSF) (TC 2.A.21) family.</text>
</comment>
<dbReference type="InterPro" id="IPR001734">
    <property type="entry name" value="Na/solute_symporter"/>
</dbReference>
<keyword evidence="8" id="KW-0406">Ion transport</keyword>
<evidence type="ECO:0008006" key="15">
    <source>
        <dbReference type="Google" id="ProtNLM"/>
    </source>
</evidence>
<feature type="transmembrane region" description="Helical" evidence="12">
    <location>
        <begin position="222"/>
        <end position="241"/>
    </location>
</feature>
<evidence type="ECO:0000256" key="8">
    <source>
        <dbReference type="ARBA" id="ARBA00023065"/>
    </source>
</evidence>
<accession>A0AAD9NGI7</accession>
<keyword evidence="4" id="KW-1003">Cell membrane</keyword>
<proteinExistence type="inferred from homology"/>
<feature type="transmembrane region" description="Helical" evidence="12">
    <location>
        <begin position="58"/>
        <end position="77"/>
    </location>
</feature>
<evidence type="ECO:0000256" key="10">
    <source>
        <dbReference type="ARBA" id="ARBA00023201"/>
    </source>
</evidence>
<dbReference type="EMBL" id="JAODUP010000024">
    <property type="protein sequence ID" value="KAK2167768.1"/>
    <property type="molecule type" value="Genomic_DNA"/>
</dbReference>
<dbReference type="NCBIfam" id="TIGR00813">
    <property type="entry name" value="sss"/>
    <property type="match status" value="1"/>
</dbReference>
<evidence type="ECO:0000313" key="13">
    <source>
        <dbReference type="EMBL" id="KAK2167768.1"/>
    </source>
</evidence>
<dbReference type="Pfam" id="PF00474">
    <property type="entry name" value="SSF"/>
    <property type="match status" value="2"/>
</dbReference>
<feature type="transmembrane region" description="Helical" evidence="12">
    <location>
        <begin position="512"/>
        <end position="536"/>
    </location>
</feature>
<comment type="subcellular location">
    <subcellularLocation>
        <location evidence="1">Cell membrane</location>
        <topology evidence="1">Multi-pass membrane protein</topology>
    </subcellularLocation>
</comment>
<dbReference type="CDD" id="cd11492">
    <property type="entry name" value="SLC5sbd_NIS-SMVT"/>
    <property type="match status" value="1"/>
</dbReference>
<dbReference type="GO" id="GO:0005886">
    <property type="term" value="C:plasma membrane"/>
    <property type="evidence" value="ECO:0007669"/>
    <property type="project" value="UniProtKB-SubCell"/>
</dbReference>
<feature type="transmembrane region" description="Helical" evidence="12">
    <location>
        <begin position="366"/>
        <end position="386"/>
    </location>
</feature>
<dbReference type="PROSITE" id="PS50283">
    <property type="entry name" value="NA_SOLUT_SYMP_3"/>
    <property type="match status" value="1"/>
</dbReference>
<dbReference type="PANTHER" id="PTHR42985:SF40">
    <property type="entry name" value="LD47995P-RELATED"/>
    <property type="match status" value="1"/>
</dbReference>
<keyword evidence="5 12" id="KW-0812">Transmembrane</keyword>
<evidence type="ECO:0000256" key="11">
    <source>
        <dbReference type="RuleBase" id="RU362091"/>
    </source>
</evidence>
<dbReference type="Proteomes" id="UP001208570">
    <property type="component" value="Unassembled WGS sequence"/>
</dbReference>
<reference evidence="13" key="1">
    <citation type="journal article" date="2023" name="Mol. Biol. Evol.">
        <title>Third-Generation Sequencing Reveals the Adaptive Role of the Epigenome in Three Deep-Sea Polychaetes.</title>
        <authorList>
            <person name="Perez M."/>
            <person name="Aroh O."/>
            <person name="Sun Y."/>
            <person name="Lan Y."/>
            <person name="Juniper S.K."/>
            <person name="Young C.R."/>
            <person name="Angers B."/>
            <person name="Qian P.Y."/>
        </authorList>
    </citation>
    <scope>NUCLEOTIDE SEQUENCE</scope>
    <source>
        <strain evidence="13">P08H-3</strain>
    </source>
</reference>
<keyword evidence="7" id="KW-0915">Sodium</keyword>
<sequence>MPSDLDAVAPARGFSIVDYVVFALVVMISLTIGLYHAFTGGKQRTPGEYLMGNRNLRTLPVAMSILVSYVSSILVLGVPAEMYTRGTQLILRTLGYCLACIISSLLFVPLFYGLNVTSSFEVFYMGLVMYSPSTALQAATGFPFAISVIVTGLVSTIYTTLGGMKAVVWTDAFQFVVMIAGMFAIVIQGSIMVGGISKVWNISHKGNRLQFFNFDPDPTERLTFWSTVIGGMFHTLIAFGVGQTSVQRYCSLPTLRQAKRSVFLNIPGLLMINVLSGLVGLVVYSYYSEKMCDPLKMQYISNPNQLVPYFVTDVLNFPGLPGVFLAVLFSGALSSISSSLNAAAAVTWEDLLKCYWTSLKENQKAIILKMLVCCYGALAMSISFLADGLGDNVLWASISFTGATSGPSLGMFLLGAFFPRANAKGAVVGFVVATAFNMWVAVGAYIYKPYPSSLPTSTACCNATYTECLALSSPTNGIYDYNMTTYINSSTITSTGNQNELSGVFRLYSLSFLWYSATGAGITIVIGLLISLCTGLQKCEEIEPSLLIPVVDRMCCCLPEKFCLRLRCCITKNERIKTVDVHAISADTPLKNMDDVDLDESASTRFELTKDLSEVNGVAETVHL</sequence>
<protein>
    <recommendedName>
        <fullName evidence="15">Sodium-coupled monocarboxylate transporter 1</fullName>
    </recommendedName>
</protein>
<keyword evidence="6 12" id="KW-1133">Transmembrane helix</keyword>
<organism evidence="13 14">
    <name type="scientific">Paralvinella palmiformis</name>
    <dbReference type="NCBI Taxonomy" id="53620"/>
    <lineage>
        <taxon>Eukaryota</taxon>
        <taxon>Metazoa</taxon>
        <taxon>Spiralia</taxon>
        <taxon>Lophotrochozoa</taxon>
        <taxon>Annelida</taxon>
        <taxon>Polychaeta</taxon>
        <taxon>Sedentaria</taxon>
        <taxon>Canalipalpata</taxon>
        <taxon>Terebellida</taxon>
        <taxon>Terebelliformia</taxon>
        <taxon>Alvinellidae</taxon>
        <taxon>Paralvinella</taxon>
    </lineage>
</organism>
<evidence type="ECO:0000256" key="12">
    <source>
        <dbReference type="SAM" id="Phobius"/>
    </source>
</evidence>
<dbReference type="Gene3D" id="1.20.1730.10">
    <property type="entry name" value="Sodium/glucose cotransporter"/>
    <property type="match status" value="1"/>
</dbReference>
<evidence type="ECO:0000256" key="5">
    <source>
        <dbReference type="ARBA" id="ARBA00022692"/>
    </source>
</evidence>
<dbReference type="AlphaFoldDB" id="A0AAD9NGI7"/>
<evidence type="ECO:0000256" key="2">
    <source>
        <dbReference type="ARBA" id="ARBA00006434"/>
    </source>
</evidence>
<evidence type="ECO:0000256" key="9">
    <source>
        <dbReference type="ARBA" id="ARBA00023136"/>
    </source>
</evidence>
<gene>
    <name evidence="13" type="ORF">LSH36_24g06030</name>
</gene>
<dbReference type="GO" id="GO:0006814">
    <property type="term" value="P:sodium ion transport"/>
    <property type="evidence" value="ECO:0007669"/>
    <property type="project" value="UniProtKB-KW"/>
</dbReference>
<keyword evidence="10" id="KW-0739">Sodium transport</keyword>
<keyword evidence="14" id="KW-1185">Reference proteome</keyword>
<evidence type="ECO:0000313" key="14">
    <source>
        <dbReference type="Proteomes" id="UP001208570"/>
    </source>
</evidence>
<dbReference type="InterPro" id="IPR051163">
    <property type="entry name" value="Sodium:Solute_Symporter_SSF"/>
</dbReference>
<feature type="transmembrane region" description="Helical" evidence="12">
    <location>
        <begin position="16"/>
        <end position="38"/>
    </location>
</feature>
<evidence type="ECO:0000256" key="4">
    <source>
        <dbReference type="ARBA" id="ARBA00022475"/>
    </source>
</evidence>